<gene>
    <name evidence="7" type="ORF">UW55_C0004G0009</name>
</gene>
<evidence type="ECO:0000313" key="7">
    <source>
        <dbReference type="EMBL" id="KKT63376.1"/>
    </source>
</evidence>
<evidence type="ECO:0000256" key="5">
    <source>
        <dbReference type="RuleBase" id="RU000660"/>
    </source>
</evidence>
<evidence type="ECO:0000256" key="3">
    <source>
        <dbReference type="ARBA" id="ARBA00023274"/>
    </source>
</evidence>
<protein>
    <recommendedName>
        <fullName evidence="4 6">50S ribosomal protein L17</fullName>
    </recommendedName>
</protein>
<dbReference type="PATRIC" id="fig|1618648.3.peg.387"/>
<dbReference type="GO" id="GO:0003735">
    <property type="term" value="F:structural constituent of ribosome"/>
    <property type="evidence" value="ECO:0007669"/>
    <property type="project" value="InterPro"/>
</dbReference>
<proteinExistence type="inferred from homology"/>
<dbReference type="NCBIfam" id="TIGR00059">
    <property type="entry name" value="L17"/>
    <property type="match status" value="1"/>
</dbReference>
<reference evidence="7 8" key="1">
    <citation type="journal article" date="2015" name="Nature">
        <title>rRNA introns, odd ribosomes, and small enigmatic genomes across a large radiation of phyla.</title>
        <authorList>
            <person name="Brown C.T."/>
            <person name="Hug L.A."/>
            <person name="Thomas B.C."/>
            <person name="Sharon I."/>
            <person name="Castelle C.J."/>
            <person name="Singh A."/>
            <person name="Wilkins M.J."/>
            <person name="Williams K.H."/>
            <person name="Banfield J.F."/>
        </authorList>
    </citation>
    <scope>NUCLEOTIDE SEQUENCE [LARGE SCALE GENOMIC DNA]</scope>
</reference>
<evidence type="ECO:0000313" key="8">
    <source>
        <dbReference type="Proteomes" id="UP000033945"/>
    </source>
</evidence>
<comment type="similarity">
    <text evidence="1 5">Belongs to the bacterial ribosomal protein bL17 family.</text>
</comment>
<dbReference type="InterPro" id="IPR000456">
    <property type="entry name" value="Ribosomal_bL17"/>
</dbReference>
<dbReference type="GO" id="GO:0015934">
    <property type="term" value="C:large ribosomal subunit"/>
    <property type="evidence" value="ECO:0007669"/>
    <property type="project" value="TreeGrafter"/>
</dbReference>
<dbReference type="InterPro" id="IPR036373">
    <property type="entry name" value="Ribosomal_bL17_sf"/>
</dbReference>
<evidence type="ECO:0000256" key="6">
    <source>
        <dbReference type="RuleBase" id="RU000661"/>
    </source>
</evidence>
<dbReference type="AlphaFoldDB" id="A0A0G1IVE7"/>
<evidence type="ECO:0000256" key="4">
    <source>
        <dbReference type="ARBA" id="ARBA00035494"/>
    </source>
</evidence>
<organism evidence="7 8">
    <name type="scientific">Candidatus Giovannonibacteria bacterium GW2011_GWA2_44_26</name>
    <dbReference type="NCBI Taxonomy" id="1618648"/>
    <lineage>
        <taxon>Bacteria</taxon>
        <taxon>Candidatus Giovannoniibacteriota</taxon>
    </lineage>
</organism>
<dbReference type="SUPFAM" id="SSF64263">
    <property type="entry name" value="Prokaryotic ribosomal protein L17"/>
    <property type="match status" value="1"/>
</dbReference>
<sequence>MKKNRKFHRERNQRRAFLKSLAVALIMKGKIKTTMARAKELRSVAERLVTHVKRHQAPSAEYRKLRKTLPKAVAQKLVKDVAPKYKERNGGYTRITRLLPRKGDAAKMAFIEFI</sequence>
<dbReference type="Gene3D" id="3.90.1030.10">
    <property type="entry name" value="Ribosomal protein L17"/>
    <property type="match status" value="1"/>
</dbReference>
<name>A0A0G1IVE7_9BACT</name>
<evidence type="ECO:0000256" key="2">
    <source>
        <dbReference type="ARBA" id="ARBA00022980"/>
    </source>
</evidence>
<accession>A0A0G1IVE7</accession>
<dbReference type="PANTHER" id="PTHR14413:SF16">
    <property type="entry name" value="LARGE RIBOSOMAL SUBUNIT PROTEIN BL17M"/>
    <property type="match status" value="1"/>
</dbReference>
<dbReference type="PANTHER" id="PTHR14413">
    <property type="entry name" value="RIBOSOMAL PROTEIN L17"/>
    <property type="match status" value="1"/>
</dbReference>
<dbReference type="GO" id="GO:0006412">
    <property type="term" value="P:translation"/>
    <property type="evidence" value="ECO:0007669"/>
    <property type="project" value="InterPro"/>
</dbReference>
<keyword evidence="2 5" id="KW-0689">Ribosomal protein</keyword>
<dbReference type="Proteomes" id="UP000033945">
    <property type="component" value="Unassembled WGS sequence"/>
</dbReference>
<keyword evidence="3 5" id="KW-0687">Ribonucleoprotein</keyword>
<dbReference type="EMBL" id="LCIT01000004">
    <property type="protein sequence ID" value="KKT63376.1"/>
    <property type="molecule type" value="Genomic_DNA"/>
</dbReference>
<comment type="caution">
    <text evidence="7">The sequence shown here is derived from an EMBL/GenBank/DDBJ whole genome shotgun (WGS) entry which is preliminary data.</text>
</comment>
<evidence type="ECO:0000256" key="1">
    <source>
        <dbReference type="ARBA" id="ARBA00008777"/>
    </source>
</evidence>
<dbReference type="Pfam" id="PF01196">
    <property type="entry name" value="Ribosomal_L17"/>
    <property type="match status" value="1"/>
</dbReference>